<dbReference type="OrthoDB" id="416685at2759"/>
<dbReference type="Proteomes" id="UP000649617">
    <property type="component" value="Unassembled WGS sequence"/>
</dbReference>
<evidence type="ECO:0000313" key="3">
    <source>
        <dbReference type="Proteomes" id="UP000649617"/>
    </source>
</evidence>
<organism evidence="2 3">
    <name type="scientific">Symbiodinium pilosum</name>
    <name type="common">Dinoflagellate</name>
    <dbReference type="NCBI Taxonomy" id="2952"/>
    <lineage>
        <taxon>Eukaryota</taxon>
        <taxon>Sar</taxon>
        <taxon>Alveolata</taxon>
        <taxon>Dinophyceae</taxon>
        <taxon>Suessiales</taxon>
        <taxon>Symbiodiniaceae</taxon>
        <taxon>Symbiodinium</taxon>
    </lineage>
</organism>
<feature type="non-terminal residue" evidence="2">
    <location>
        <position position="1"/>
    </location>
</feature>
<comment type="caution">
    <text evidence="2">The sequence shown here is derived from an EMBL/GenBank/DDBJ whole genome shotgun (WGS) entry which is preliminary data.</text>
</comment>
<reference evidence="2" key="1">
    <citation type="submission" date="2021-02" db="EMBL/GenBank/DDBJ databases">
        <authorList>
            <person name="Dougan E. K."/>
            <person name="Rhodes N."/>
            <person name="Thang M."/>
            <person name="Chan C."/>
        </authorList>
    </citation>
    <scope>NUCLEOTIDE SEQUENCE</scope>
</reference>
<evidence type="ECO:0000256" key="1">
    <source>
        <dbReference type="SAM" id="Coils"/>
    </source>
</evidence>
<accession>A0A812W0I2</accession>
<evidence type="ECO:0000313" key="2">
    <source>
        <dbReference type="EMBL" id="CAE7648566.1"/>
    </source>
</evidence>
<proteinExistence type="predicted"/>
<gene>
    <name evidence="2" type="ORF">SPIL2461_LOCUS17268</name>
</gene>
<keyword evidence="3" id="KW-1185">Reference proteome</keyword>
<feature type="coiled-coil region" evidence="1">
    <location>
        <begin position="158"/>
        <end position="185"/>
    </location>
</feature>
<sequence>FEELSAEFQASVEHSRQTFATQRDHQESCQRHDQAAGELRQQAGEAAAAVQALEDARVQAARSLTACEGRLGQLEVNGKVYETCINGLQTDLAQHEKRCWEAFASKASVQQVLSHTSEAHTKLDFAMMDRATIRRKMEEEFDFVKKTIFRQQQAFRDIDDAVDCVNEQKQQIRQFREELRRQDELLQDFATHLDMQEQNVHQLAAEHQRDVDHMEEVCGGLQRSFADQVSQCQSTADSMSNCSTRISLEQMDKTLALRQSLDKLEQDHQQLKSIMVGTDEVPAQPASES</sequence>
<dbReference type="AlphaFoldDB" id="A0A812W0I2"/>
<dbReference type="EMBL" id="CAJNIZ010043063">
    <property type="protein sequence ID" value="CAE7648566.1"/>
    <property type="molecule type" value="Genomic_DNA"/>
</dbReference>
<keyword evidence="1" id="KW-0175">Coiled coil</keyword>
<name>A0A812W0I2_SYMPI</name>
<protein>
    <submittedName>
        <fullName evidence="2">Uncharacterized protein</fullName>
    </submittedName>
</protein>